<organism evidence="2 3">
    <name type="scientific">Acetobacter fabarum</name>
    <dbReference type="NCBI Taxonomy" id="483199"/>
    <lineage>
        <taxon>Bacteria</taxon>
        <taxon>Pseudomonadati</taxon>
        <taxon>Pseudomonadota</taxon>
        <taxon>Alphaproteobacteria</taxon>
        <taxon>Acetobacterales</taxon>
        <taxon>Acetobacteraceae</taxon>
        <taxon>Acetobacter</taxon>
    </lineage>
</organism>
<dbReference type="EMBL" id="NCXK01000001">
    <property type="protein sequence ID" value="PAK79490.1"/>
    <property type="molecule type" value="Genomic_DNA"/>
</dbReference>
<keyword evidence="3" id="KW-1185">Reference proteome</keyword>
<evidence type="ECO:0000313" key="3">
    <source>
        <dbReference type="Proteomes" id="UP000216151"/>
    </source>
</evidence>
<reference evidence="2 3" key="1">
    <citation type="submission" date="2017-04" db="EMBL/GenBank/DDBJ databases">
        <title>Kefir bacterial isolates.</title>
        <authorList>
            <person name="Kim Y."/>
            <person name="Blasche S."/>
            <person name="Patil K.R."/>
        </authorList>
    </citation>
    <scope>NUCLEOTIDE SEQUENCE [LARGE SCALE GENOMIC DNA]</scope>
    <source>
        <strain evidence="2 3">KR</strain>
    </source>
</reference>
<feature type="compositionally biased region" description="Basic and acidic residues" evidence="1">
    <location>
        <begin position="55"/>
        <end position="65"/>
    </location>
</feature>
<evidence type="ECO:0000256" key="1">
    <source>
        <dbReference type="SAM" id="MobiDB-lite"/>
    </source>
</evidence>
<evidence type="ECO:0000313" key="2">
    <source>
        <dbReference type="EMBL" id="PAK79490.1"/>
    </source>
</evidence>
<accession>A0A269Y217</accession>
<dbReference type="Proteomes" id="UP000216151">
    <property type="component" value="Unassembled WGS sequence"/>
</dbReference>
<name>A0A269Y217_9PROT</name>
<gene>
    <name evidence="2" type="ORF">B8X00_02000</name>
</gene>
<sequence length="78" mass="8763">MMLSMKIASGLERSIQAYIGYNARKSKDQSRPAQLRPSIRRMEASTSTADSKNGGTKDRMRKAERLAIQASGKARKYR</sequence>
<protein>
    <submittedName>
        <fullName evidence="2">Uncharacterized protein</fullName>
    </submittedName>
</protein>
<dbReference type="AlphaFoldDB" id="A0A269Y217"/>
<feature type="region of interest" description="Disordered" evidence="1">
    <location>
        <begin position="24"/>
        <end position="78"/>
    </location>
</feature>
<comment type="caution">
    <text evidence="2">The sequence shown here is derived from an EMBL/GenBank/DDBJ whole genome shotgun (WGS) entry which is preliminary data.</text>
</comment>
<proteinExistence type="predicted"/>
<feature type="compositionally biased region" description="Polar residues" evidence="1">
    <location>
        <begin position="44"/>
        <end position="54"/>
    </location>
</feature>